<evidence type="ECO:0000313" key="3">
    <source>
        <dbReference type="Proteomes" id="UP000191518"/>
    </source>
</evidence>
<evidence type="ECO:0000313" key="2">
    <source>
        <dbReference type="EMBL" id="OQE00491.1"/>
    </source>
</evidence>
<sequence length="321" mass="34957">MVPPLRLPRRAPVASVNVPRTGSTGLALTTQACIRSTSRPACSSELSSCSSGNIPSPPTGIQIATMSTMQATHGHSQACCNIPPVVSSGYVPKGLYEELGGMKTYVTGPEEATRGIVSIFDIFGYFDQTLQGADILATGDHHQNYKVFMPDWFNGSPCPIEWYPPNTKQKQKDLGEWFGRNMPQGVAAALPNYISALKAAHPSINSWGLIGYCWGGKVTEIVTASKDNPFKVAATCHPAMVDPSAAEKIPVPYILLASGEERPTDIKRFESNLKVPNHVEIFGDQVHGWMAARADLSDARVQEEYSRGYKTVLEFFGKHWN</sequence>
<organism evidence="2 3">
    <name type="scientific">Penicillium vulpinum</name>
    <dbReference type="NCBI Taxonomy" id="29845"/>
    <lineage>
        <taxon>Eukaryota</taxon>
        <taxon>Fungi</taxon>
        <taxon>Dikarya</taxon>
        <taxon>Ascomycota</taxon>
        <taxon>Pezizomycotina</taxon>
        <taxon>Eurotiomycetes</taxon>
        <taxon>Eurotiomycetidae</taxon>
        <taxon>Eurotiales</taxon>
        <taxon>Aspergillaceae</taxon>
        <taxon>Penicillium</taxon>
    </lineage>
</organism>
<dbReference type="AlphaFoldDB" id="A0A1V6RFB7"/>
<comment type="caution">
    <text evidence="2">The sequence shown here is derived from an EMBL/GenBank/DDBJ whole genome shotgun (WGS) entry which is preliminary data.</text>
</comment>
<dbReference type="Gene3D" id="3.40.50.1820">
    <property type="entry name" value="alpha/beta hydrolase"/>
    <property type="match status" value="1"/>
</dbReference>
<dbReference type="GO" id="GO:0072330">
    <property type="term" value="P:monocarboxylic acid biosynthetic process"/>
    <property type="evidence" value="ECO:0007669"/>
    <property type="project" value="UniProtKB-ARBA"/>
</dbReference>
<protein>
    <recommendedName>
        <fullName evidence="1">Dienelactone hydrolase domain-containing protein</fullName>
    </recommendedName>
</protein>
<dbReference type="GO" id="GO:0016787">
    <property type="term" value="F:hydrolase activity"/>
    <property type="evidence" value="ECO:0007669"/>
    <property type="project" value="InterPro"/>
</dbReference>
<keyword evidence="3" id="KW-1185">Reference proteome</keyword>
<dbReference type="PANTHER" id="PTHR47668">
    <property type="entry name" value="DIENELACTONE HYDROLASE FAMILY PROTEIN (AFU_ORTHOLOGUE AFUA_6G01940)"/>
    <property type="match status" value="1"/>
</dbReference>
<dbReference type="EMBL" id="MDYP01000051">
    <property type="protein sequence ID" value="OQE00491.1"/>
    <property type="molecule type" value="Genomic_DNA"/>
</dbReference>
<dbReference type="PROSITE" id="PS51257">
    <property type="entry name" value="PROKAR_LIPOPROTEIN"/>
    <property type="match status" value="1"/>
</dbReference>
<gene>
    <name evidence="2" type="ORF">PENVUL_c051G03387</name>
</gene>
<dbReference type="PANTHER" id="PTHR47668:SF1">
    <property type="entry name" value="DIENELACTONE HYDROLASE DOMAIN-CONTAINING PROTEIN-RELATED"/>
    <property type="match status" value="1"/>
</dbReference>
<dbReference type="SUPFAM" id="SSF53474">
    <property type="entry name" value="alpha/beta-Hydrolases"/>
    <property type="match status" value="1"/>
</dbReference>
<dbReference type="GO" id="GO:0017000">
    <property type="term" value="P:antibiotic biosynthetic process"/>
    <property type="evidence" value="ECO:0007669"/>
    <property type="project" value="UniProtKB-ARBA"/>
</dbReference>
<accession>A0A1V6RFB7</accession>
<dbReference type="STRING" id="29845.A0A1V6RFB7"/>
<dbReference type="InterPro" id="IPR029058">
    <property type="entry name" value="AB_hydrolase_fold"/>
</dbReference>
<dbReference type="InterPro" id="IPR002925">
    <property type="entry name" value="Dienelactn_hydro"/>
</dbReference>
<proteinExistence type="predicted"/>
<dbReference type="Pfam" id="PF01738">
    <property type="entry name" value="DLH"/>
    <property type="match status" value="1"/>
</dbReference>
<feature type="domain" description="Dienelactone hydrolase" evidence="1">
    <location>
        <begin position="102"/>
        <end position="319"/>
    </location>
</feature>
<name>A0A1V6RFB7_9EURO</name>
<reference evidence="3" key="1">
    <citation type="journal article" date="2017" name="Nat. Microbiol.">
        <title>Global analysis of biosynthetic gene clusters reveals vast potential of secondary metabolite production in Penicillium species.</title>
        <authorList>
            <person name="Nielsen J.C."/>
            <person name="Grijseels S."/>
            <person name="Prigent S."/>
            <person name="Ji B."/>
            <person name="Dainat J."/>
            <person name="Nielsen K.F."/>
            <person name="Frisvad J.C."/>
            <person name="Workman M."/>
            <person name="Nielsen J."/>
        </authorList>
    </citation>
    <scope>NUCLEOTIDE SEQUENCE [LARGE SCALE GENOMIC DNA]</scope>
    <source>
        <strain evidence="3">IBT 29486</strain>
    </source>
</reference>
<dbReference type="Proteomes" id="UP000191518">
    <property type="component" value="Unassembled WGS sequence"/>
</dbReference>
<evidence type="ECO:0000259" key="1">
    <source>
        <dbReference type="Pfam" id="PF01738"/>
    </source>
</evidence>